<evidence type="ECO:0000256" key="1">
    <source>
        <dbReference type="ARBA" id="ARBA00004990"/>
    </source>
</evidence>
<evidence type="ECO:0000256" key="2">
    <source>
        <dbReference type="ARBA" id="ARBA00009256"/>
    </source>
</evidence>
<comment type="subunit">
    <text evidence="8">Homodimer.</text>
</comment>
<keyword evidence="8" id="KW-0963">Cytoplasm</keyword>
<feature type="binding site" evidence="8">
    <location>
        <begin position="185"/>
        <end position="188"/>
    </location>
    <ligand>
        <name>ATP</name>
        <dbReference type="ChEBI" id="CHEBI:30616"/>
    </ligand>
</feature>
<evidence type="ECO:0000313" key="9">
    <source>
        <dbReference type="EMBL" id="MBD0416599.1"/>
    </source>
</evidence>
<dbReference type="RefSeq" id="WP_188166039.1">
    <property type="nucleotide sequence ID" value="NZ_JACVVX010000006.1"/>
</dbReference>
<comment type="caution">
    <text evidence="9">The sequence shown here is derived from an EMBL/GenBank/DDBJ whole genome shotgun (WGS) entry which is preliminary data.</text>
</comment>
<dbReference type="SUPFAM" id="SSF52374">
    <property type="entry name" value="Nucleotidylyl transferase"/>
    <property type="match status" value="1"/>
</dbReference>
<comment type="catalytic activity">
    <reaction evidence="7 8">
        <text>(R)-pantoate + beta-alanine + ATP = (R)-pantothenate + AMP + diphosphate + H(+)</text>
        <dbReference type="Rhea" id="RHEA:10912"/>
        <dbReference type="ChEBI" id="CHEBI:15378"/>
        <dbReference type="ChEBI" id="CHEBI:15980"/>
        <dbReference type="ChEBI" id="CHEBI:29032"/>
        <dbReference type="ChEBI" id="CHEBI:30616"/>
        <dbReference type="ChEBI" id="CHEBI:33019"/>
        <dbReference type="ChEBI" id="CHEBI:57966"/>
        <dbReference type="ChEBI" id="CHEBI:456215"/>
        <dbReference type="EC" id="6.3.2.1"/>
    </reaction>
</comment>
<dbReference type="NCBIfam" id="TIGR00018">
    <property type="entry name" value="panC"/>
    <property type="match status" value="1"/>
</dbReference>
<feature type="binding site" evidence="8">
    <location>
        <position position="62"/>
    </location>
    <ligand>
        <name>beta-alanine</name>
        <dbReference type="ChEBI" id="CHEBI:57966"/>
    </ligand>
</feature>
<dbReference type="PANTHER" id="PTHR21299">
    <property type="entry name" value="CYTIDYLATE KINASE/PANTOATE-BETA-ALANINE LIGASE"/>
    <property type="match status" value="1"/>
</dbReference>
<dbReference type="EC" id="6.3.2.1" evidence="8"/>
<evidence type="ECO:0000256" key="8">
    <source>
        <dbReference type="HAMAP-Rule" id="MF_00158"/>
    </source>
</evidence>
<comment type="miscellaneous">
    <text evidence="8">The reaction proceeds by a bi uni uni bi ping pong mechanism.</text>
</comment>
<dbReference type="Gene3D" id="3.40.50.620">
    <property type="entry name" value="HUPs"/>
    <property type="match status" value="1"/>
</dbReference>
<keyword evidence="3 8" id="KW-0436">Ligase</keyword>
<evidence type="ECO:0000256" key="3">
    <source>
        <dbReference type="ARBA" id="ARBA00022598"/>
    </source>
</evidence>
<sequence length="281" mass="30303">MTATARTVRELRAMISGWRREGLTVGFVPTMGALHDGHISLVELALQKADRCVVSIFVNPRQFGPTEDLDKYPRQLAADMERLKAAGTHLAFTPSVDEMYPAGFATKVSVGGPSQGLETDFRPHFFDGVATVVSKLLLQVSADCAVFGEKDYQQLCVIRQLSRDLDIPTEIIGGPTMRDSEGLAMSSRNAYLSVDELGIARTLNVILLAAATAIAAGEDPDSACIKARSAIGRAGFSSVDYVAARESDTLAPWQKNRPGRVLAAAWLGKTRLIDNLEIPAI</sequence>
<evidence type="ECO:0000256" key="5">
    <source>
        <dbReference type="ARBA" id="ARBA00022741"/>
    </source>
</evidence>
<dbReference type="HAMAP" id="MF_00158">
    <property type="entry name" value="PanC"/>
    <property type="match status" value="1"/>
</dbReference>
<keyword evidence="4 8" id="KW-0566">Pantothenate biosynthesis</keyword>
<keyword evidence="6 8" id="KW-0067">ATP-binding</keyword>
<evidence type="ECO:0000313" key="10">
    <source>
        <dbReference type="Proteomes" id="UP000643405"/>
    </source>
</evidence>
<dbReference type="InterPro" id="IPR014729">
    <property type="entry name" value="Rossmann-like_a/b/a_fold"/>
</dbReference>
<dbReference type="NCBIfam" id="TIGR00125">
    <property type="entry name" value="cyt_tran_rel"/>
    <property type="match status" value="1"/>
</dbReference>
<dbReference type="Pfam" id="PF02569">
    <property type="entry name" value="Pantoate_ligase"/>
    <property type="match status" value="1"/>
</dbReference>
<dbReference type="Gene3D" id="3.30.1300.10">
    <property type="entry name" value="Pantoate-beta-alanine ligase, C-terminal domain"/>
    <property type="match status" value="1"/>
</dbReference>
<comment type="function">
    <text evidence="8">Catalyzes the condensation of pantoate with beta-alanine in an ATP-dependent reaction via a pantoyl-adenylate intermediate.</text>
</comment>
<feature type="binding site" evidence="8">
    <location>
        <position position="62"/>
    </location>
    <ligand>
        <name>(R)-pantoate</name>
        <dbReference type="ChEBI" id="CHEBI:15980"/>
    </ligand>
</feature>
<dbReference type="GO" id="GO:0005524">
    <property type="term" value="F:ATP binding"/>
    <property type="evidence" value="ECO:0007669"/>
    <property type="project" value="UniProtKB-KW"/>
</dbReference>
<dbReference type="Proteomes" id="UP000643405">
    <property type="component" value="Unassembled WGS sequence"/>
</dbReference>
<gene>
    <name evidence="8" type="primary">panC</name>
    <name evidence="9" type="ORF">ICI42_18255</name>
</gene>
<feature type="active site" description="Proton donor" evidence="8">
    <location>
        <position position="38"/>
    </location>
</feature>
<evidence type="ECO:0000256" key="6">
    <source>
        <dbReference type="ARBA" id="ARBA00022840"/>
    </source>
</evidence>
<dbReference type="CDD" id="cd00560">
    <property type="entry name" value="PanC"/>
    <property type="match status" value="1"/>
</dbReference>
<dbReference type="InterPro" id="IPR003721">
    <property type="entry name" value="Pantoate_ligase"/>
</dbReference>
<keyword evidence="5 8" id="KW-0547">Nucleotide-binding</keyword>
<dbReference type="InterPro" id="IPR004821">
    <property type="entry name" value="Cyt_trans-like"/>
</dbReference>
<evidence type="ECO:0000256" key="7">
    <source>
        <dbReference type="ARBA" id="ARBA00048258"/>
    </source>
</evidence>
<dbReference type="PANTHER" id="PTHR21299:SF1">
    <property type="entry name" value="PANTOATE--BETA-ALANINE LIGASE"/>
    <property type="match status" value="1"/>
</dbReference>
<dbReference type="InterPro" id="IPR042176">
    <property type="entry name" value="Pantoate_ligase_C"/>
</dbReference>
<comment type="similarity">
    <text evidence="2 8">Belongs to the pantothenate synthetase family.</text>
</comment>
<protein>
    <recommendedName>
        <fullName evidence="8">Pantothenate synthetase</fullName>
        <shortName evidence="8">PS</shortName>
        <ecNumber evidence="8">6.3.2.1</ecNumber>
    </recommendedName>
    <alternativeName>
        <fullName evidence="8">Pantoate--beta-alanine ligase</fullName>
    </alternativeName>
    <alternativeName>
        <fullName evidence="8">Pantoate-activating enzyme</fullName>
    </alternativeName>
</protein>
<dbReference type="EMBL" id="JACVVX010000006">
    <property type="protein sequence ID" value="MBD0416599.1"/>
    <property type="molecule type" value="Genomic_DNA"/>
</dbReference>
<evidence type="ECO:0000256" key="4">
    <source>
        <dbReference type="ARBA" id="ARBA00022655"/>
    </source>
</evidence>
<dbReference type="AlphaFoldDB" id="A0A8J6PKF8"/>
<comment type="subcellular location">
    <subcellularLocation>
        <location evidence="8">Cytoplasm</location>
    </subcellularLocation>
</comment>
<dbReference type="GO" id="GO:0004592">
    <property type="term" value="F:pantoate-beta-alanine ligase activity"/>
    <property type="evidence" value="ECO:0007669"/>
    <property type="project" value="UniProtKB-UniRule"/>
</dbReference>
<feature type="binding site" evidence="8">
    <location>
        <begin position="31"/>
        <end position="38"/>
    </location>
    <ligand>
        <name>ATP</name>
        <dbReference type="ChEBI" id="CHEBI:30616"/>
    </ligand>
</feature>
<dbReference type="GO" id="GO:0015940">
    <property type="term" value="P:pantothenate biosynthetic process"/>
    <property type="evidence" value="ECO:0007669"/>
    <property type="project" value="UniProtKB-UniRule"/>
</dbReference>
<accession>A0A8J6PKF8</accession>
<name>A0A8J6PKF8_9HYPH</name>
<comment type="caution">
    <text evidence="8">Lacks conserved residue(s) required for the propagation of feature annotation.</text>
</comment>
<feature type="binding site" evidence="8">
    <location>
        <begin position="148"/>
        <end position="151"/>
    </location>
    <ligand>
        <name>ATP</name>
        <dbReference type="ChEBI" id="CHEBI:30616"/>
    </ligand>
</feature>
<reference evidence="9" key="1">
    <citation type="submission" date="2020-09" db="EMBL/GenBank/DDBJ databases">
        <title>Genome seq and assembly of Tianweitania sp.</title>
        <authorList>
            <person name="Chhetri G."/>
        </authorList>
    </citation>
    <scope>NUCLEOTIDE SEQUENCE</scope>
    <source>
        <strain evidence="9">Rool2</strain>
    </source>
</reference>
<feature type="binding site" evidence="8">
    <location>
        <position position="154"/>
    </location>
    <ligand>
        <name>(R)-pantoate</name>
        <dbReference type="ChEBI" id="CHEBI:15980"/>
    </ligand>
</feature>
<keyword evidence="10" id="KW-1185">Reference proteome</keyword>
<comment type="pathway">
    <text evidence="1 8">Cofactor biosynthesis; (R)-pantothenate biosynthesis; (R)-pantothenate from (R)-pantoate and beta-alanine: step 1/1.</text>
</comment>
<dbReference type="GO" id="GO:0005829">
    <property type="term" value="C:cytosol"/>
    <property type="evidence" value="ECO:0007669"/>
    <property type="project" value="TreeGrafter"/>
</dbReference>
<dbReference type="UniPathway" id="UPA00028">
    <property type="reaction ID" value="UER00005"/>
</dbReference>
<proteinExistence type="inferred from homology"/>
<organism evidence="9 10">
    <name type="scientific">Oryzicola mucosus</name>
    <dbReference type="NCBI Taxonomy" id="2767425"/>
    <lineage>
        <taxon>Bacteria</taxon>
        <taxon>Pseudomonadati</taxon>
        <taxon>Pseudomonadota</taxon>
        <taxon>Alphaproteobacteria</taxon>
        <taxon>Hyphomicrobiales</taxon>
        <taxon>Phyllobacteriaceae</taxon>
        <taxon>Oryzicola</taxon>
    </lineage>
</organism>